<keyword evidence="3" id="KW-1185">Reference proteome</keyword>
<gene>
    <name evidence="2" type="ORF">M8A51_13260</name>
</gene>
<protein>
    <recommendedName>
        <fullName evidence="1">Putative adhesin Stv domain-containing protein</fullName>
    </recommendedName>
</protein>
<sequence length="197" mass="21860">MANVVLLFGHGRFDPQEQPPKVTVPSGCKFCLFARHKEEIMGTRMTHLSYYISRYNMDAMAAAANLLAHQDFKDEMLKDQHLRRIKTGGDPVHNYRLFPPAGLTHDLYDEEAQTGVKLVTVDDEDGVTLQSLFETHGAAGTVLMWIACRAVNGVVGHGVDGYGLPPSLTEVERSSTGAKVPVHHRAKDYFKGPWPTQ</sequence>
<evidence type="ECO:0000313" key="2">
    <source>
        <dbReference type="EMBL" id="MCM5680497.1"/>
    </source>
</evidence>
<dbReference type="EMBL" id="JAMKFE010000007">
    <property type="protein sequence ID" value="MCM5680497.1"/>
    <property type="molecule type" value="Genomic_DNA"/>
</dbReference>
<proteinExistence type="predicted"/>
<evidence type="ECO:0000259" key="1">
    <source>
        <dbReference type="Pfam" id="PF21527"/>
    </source>
</evidence>
<name>A0ABT0YP38_9BURK</name>
<comment type="caution">
    <text evidence="2">The sequence shown here is derived from an EMBL/GenBank/DDBJ whole genome shotgun (WGS) entry which is preliminary data.</text>
</comment>
<dbReference type="Proteomes" id="UP001165541">
    <property type="component" value="Unassembled WGS sequence"/>
</dbReference>
<reference evidence="2" key="1">
    <citation type="submission" date="2022-05" db="EMBL/GenBank/DDBJ databases">
        <title>Schlegelella sp. nov., isolated from mangrove soil.</title>
        <authorList>
            <person name="Liu Y."/>
            <person name="Ge X."/>
            <person name="Liu W."/>
        </authorList>
    </citation>
    <scope>NUCLEOTIDE SEQUENCE</scope>
    <source>
        <strain evidence="2">S2-27</strain>
    </source>
</reference>
<dbReference type="InterPro" id="IPR049002">
    <property type="entry name" value="Stv"/>
</dbReference>
<evidence type="ECO:0000313" key="3">
    <source>
        <dbReference type="Proteomes" id="UP001165541"/>
    </source>
</evidence>
<dbReference type="Pfam" id="PF21527">
    <property type="entry name" value="Stv"/>
    <property type="match status" value="1"/>
</dbReference>
<accession>A0ABT0YP38</accession>
<organism evidence="2 3">
    <name type="scientific">Caldimonas mangrovi</name>
    <dbReference type="NCBI Taxonomy" id="2944811"/>
    <lineage>
        <taxon>Bacteria</taxon>
        <taxon>Pseudomonadati</taxon>
        <taxon>Pseudomonadota</taxon>
        <taxon>Betaproteobacteria</taxon>
        <taxon>Burkholderiales</taxon>
        <taxon>Sphaerotilaceae</taxon>
        <taxon>Caldimonas</taxon>
    </lineage>
</organism>
<feature type="domain" description="Putative adhesin Stv" evidence="1">
    <location>
        <begin position="5"/>
        <end position="149"/>
    </location>
</feature>
<dbReference type="RefSeq" id="WP_251778951.1">
    <property type="nucleotide sequence ID" value="NZ_JAMKFE010000007.1"/>
</dbReference>